<evidence type="ECO:0000256" key="5">
    <source>
        <dbReference type="ARBA" id="ARBA00023110"/>
    </source>
</evidence>
<comment type="catalytic activity">
    <reaction evidence="1">
        <text>[protein]-peptidylproline (omega=180) = [protein]-peptidylproline (omega=0)</text>
        <dbReference type="Rhea" id="RHEA:16237"/>
        <dbReference type="Rhea" id="RHEA-COMP:10747"/>
        <dbReference type="Rhea" id="RHEA-COMP:10748"/>
        <dbReference type="ChEBI" id="CHEBI:83833"/>
        <dbReference type="ChEBI" id="CHEBI:83834"/>
        <dbReference type="EC" id="5.2.1.8"/>
    </reaction>
</comment>
<dbReference type="SUPFAM" id="SSF109998">
    <property type="entry name" value="Triger factor/SurA peptide-binding domain-like"/>
    <property type="match status" value="1"/>
</dbReference>
<dbReference type="AlphaFoldDB" id="A0A418X675"/>
<protein>
    <recommendedName>
        <fullName evidence="3">peptidylprolyl isomerase</fullName>
        <ecNumber evidence="3">5.2.1.8</ecNumber>
    </recommendedName>
</protein>
<dbReference type="PROSITE" id="PS50198">
    <property type="entry name" value="PPIC_PPIASE_2"/>
    <property type="match status" value="1"/>
</dbReference>
<gene>
    <name evidence="9" type="ORF">D3870_05440</name>
</gene>
<keyword evidence="5 7" id="KW-0697">Rotamase</keyword>
<evidence type="ECO:0000259" key="8">
    <source>
        <dbReference type="PROSITE" id="PS50198"/>
    </source>
</evidence>
<evidence type="ECO:0000256" key="1">
    <source>
        <dbReference type="ARBA" id="ARBA00000971"/>
    </source>
</evidence>
<dbReference type="InterPro" id="IPR050245">
    <property type="entry name" value="PrsA_foldase"/>
</dbReference>
<dbReference type="Gene3D" id="1.10.4030.10">
    <property type="entry name" value="Porin chaperone SurA, peptide-binding domain"/>
    <property type="match status" value="1"/>
</dbReference>
<organism evidence="9 10">
    <name type="scientific">Noviherbaspirillum cavernae</name>
    <dbReference type="NCBI Taxonomy" id="2320862"/>
    <lineage>
        <taxon>Bacteria</taxon>
        <taxon>Pseudomonadati</taxon>
        <taxon>Pseudomonadota</taxon>
        <taxon>Betaproteobacteria</taxon>
        <taxon>Burkholderiales</taxon>
        <taxon>Oxalobacteraceae</taxon>
        <taxon>Noviherbaspirillum</taxon>
    </lineage>
</organism>
<dbReference type="EMBL" id="QYUN01000002">
    <property type="protein sequence ID" value="RJG07861.1"/>
    <property type="molecule type" value="Genomic_DNA"/>
</dbReference>
<name>A0A418X675_9BURK</name>
<dbReference type="RefSeq" id="WP_119741727.1">
    <property type="nucleotide sequence ID" value="NZ_QYUN01000002.1"/>
</dbReference>
<keyword evidence="10" id="KW-1185">Reference proteome</keyword>
<dbReference type="Pfam" id="PF00639">
    <property type="entry name" value="Rotamase"/>
    <property type="match status" value="1"/>
</dbReference>
<feature type="domain" description="PpiC" evidence="8">
    <location>
        <begin position="123"/>
        <end position="215"/>
    </location>
</feature>
<evidence type="ECO:0000256" key="2">
    <source>
        <dbReference type="ARBA" id="ARBA00007656"/>
    </source>
</evidence>
<evidence type="ECO:0000313" key="10">
    <source>
        <dbReference type="Proteomes" id="UP000285190"/>
    </source>
</evidence>
<evidence type="ECO:0000256" key="7">
    <source>
        <dbReference type="PROSITE-ProRule" id="PRU00278"/>
    </source>
</evidence>
<evidence type="ECO:0000256" key="4">
    <source>
        <dbReference type="ARBA" id="ARBA00022729"/>
    </source>
</evidence>
<reference evidence="9 10" key="1">
    <citation type="submission" date="2018-09" db="EMBL/GenBank/DDBJ databases">
        <authorList>
            <person name="Zhu H."/>
        </authorList>
    </citation>
    <scope>NUCLEOTIDE SEQUENCE [LARGE SCALE GENOMIC DNA]</scope>
    <source>
        <strain evidence="9 10">K2R10-39</strain>
    </source>
</reference>
<proteinExistence type="inferred from homology"/>
<dbReference type="GO" id="GO:0003755">
    <property type="term" value="F:peptidyl-prolyl cis-trans isomerase activity"/>
    <property type="evidence" value="ECO:0007669"/>
    <property type="project" value="UniProtKB-KW"/>
</dbReference>
<dbReference type="Pfam" id="PF13624">
    <property type="entry name" value="SurA_N_3"/>
    <property type="match status" value="1"/>
</dbReference>
<evidence type="ECO:0000256" key="3">
    <source>
        <dbReference type="ARBA" id="ARBA00013194"/>
    </source>
</evidence>
<dbReference type="InterPro" id="IPR046357">
    <property type="entry name" value="PPIase_dom_sf"/>
</dbReference>
<dbReference type="Proteomes" id="UP000285190">
    <property type="component" value="Unassembled WGS sequence"/>
</dbReference>
<dbReference type="PANTHER" id="PTHR47245:SF1">
    <property type="entry name" value="FOLDASE PROTEIN PRSA"/>
    <property type="match status" value="1"/>
</dbReference>
<dbReference type="SUPFAM" id="SSF54534">
    <property type="entry name" value="FKBP-like"/>
    <property type="match status" value="1"/>
</dbReference>
<dbReference type="Gene3D" id="3.10.50.40">
    <property type="match status" value="1"/>
</dbReference>
<sequence length="250" mass="28216">MAAIVRIDDESIGIEDFLRALKLTGQFEGLIEQLVRDRLTVHAAKKHGIAVSPEEIQERADQFRRVQGLHRATEMNNYLDALGVSLDEFETFITDGLYQEKMMELVCNDKAVDEYFKLHSPRFDSIEVSHIVVDSDGKAKELISFLSEDPDSFAEMAEEHSLADTREHGGMIGKVLRGSLKSDVEAKVFNAAAGDLLGPFPSPDKMFYEIFMVNAKYPAALDEDTSAEVRRLLREEWLLARAQEHVIEAR</sequence>
<evidence type="ECO:0000256" key="6">
    <source>
        <dbReference type="ARBA" id="ARBA00023235"/>
    </source>
</evidence>
<keyword evidence="6 7" id="KW-0413">Isomerase</keyword>
<comment type="caution">
    <text evidence="9">The sequence shown here is derived from an EMBL/GenBank/DDBJ whole genome shotgun (WGS) entry which is preliminary data.</text>
</comment>
<evidence type="ECO:0000313" key="9">
    <source>
        <dbReference type="EMBL" id="RJG07861.1"/>
    </source>
</evidence>
<comment type="similarity">
    <text evidence="2">Belongs to the PpiC/parvulin rotamase family.</text>
</comment>
<accession>A0A418X675</accession>
<dbReference type="InterPro" id="IPR000297">
    <property type="entry name" value="PPIase_PpiC"/>
</dbReference>
<dbReference type="PANTHER" id="PTHR47245">
    <property type="entry name" value="PEPTIDYLPROLYL ISOMERASE"/>
    <property type="match status" value="1"/>
</dbReference>
<keyword evidence="4" id="KW-0732">Signal</keyword>
<dbReference type="EC" id="5.2.1.8" evidence="3"/>
<dbReference type="InterPro" id="IPR027304">
    <property type="entry name" value="Trigger_fact/SurA_dom_sf"/>
</dbReference>
<dbReference type="OrthoDB" id="8717342at2"/>